<evidence type="ECO:0000256" key="3">
    <source>
        <dbReference type="ARBA" id="ARBA00023163"/>
    </source>
</evidence>
<evidence type="ECO:0000259" key="4">
    <source>
        <dbReference type="PROSITE" id="PS01124"/>
    </source>
</evidence>
<keyword evidence="6" id="KW-1185">Reference proteome</keyword>
<dbReference type="PRINTS" id="PR00032">
    <property type="entry name" value="HTHARAC"/>
</dbReference>
<dbReference type="AlphaFoldDB" id="A0A1H7V3Z5"/>
<dbReference type="EMBL" id="FOBB01000003">
    <property type="protein sequence ID" value="SEM03962.1"/>
    <property type="molecule type" value="Genomic_DNA"/>
</dbReference>
<keyword evidence="1" id="KW-0805">Transcription regulation</keyword>
<dbReference type="PANTHER" id="PTHR43280">
    <property type="entry name" value="ARAC-FAMILY TRANSCRIPTIONAL REGULATOR"/>
    <property type="match status" value="1"/>
</dbReference>
<keyword evidence="2 5" id="KW-0238">DNA-binding</keyword>
<dbReference type="Proteomes" id="UP000198984">
    <property type="component" value="Unassembled WGS sequence"/>
</dbReference>
<keyword evidence="3" id="KW-0804">Transcription</keyword>
<dbReference type="GO" id="GO:0043565">
    <property type="term" value="F:sequence-specific DNA binding"/>
    <property type="evidence" value="ECO:0007669"/>
    <property type="project" value="InterPro"/>
</dbReference>
<accession>A0A1H7V3Z5</accession>
<evidence type="ECO:0000256" key="1">
    <source>
        <dbReference type="ARBA" id="ARBA00023015"/>
    </source>
</evidence>
<dbReference type="Gene3D" id="1.10.10.60">
    <property type="entry name" value="Homeodomain-like"/>
    <property type="match status" value="1"/>
</dbReference>
<evidence type="ECO:0000313" key="5">
    <source>
        <dbReference type="EMBL" id="SEM03962.1"/>
    </source>
</evidence>
<dbReference type="GO" id="GO:0003700">
    <property type="term" value="F:DNA-binding transcription factor activity"/>
    <property type="evidence" value="ECO:0007669"/>
    <property type="project" value="InterPro"/>
</dbReference>
<protein>
    <submittedName>
        <fullName evidence="5">AraC-type DNA-binding protein</fullName>
    </submittedName>
</protein>
<feature type="domain" description="HTH araC/xylS-type" evidence="4">
    <location>
        <begin position="185"/>
        <end position="295"/>
    </location>
</feature>
<dbReference type="PANTHER" id="PTHR43280:SF32">
    <property type="entry name" value="TRANSCRIPTIONAL REGULATORY PROTEIN"/>
    <property type="match status" value="1"/>
</dbReference>
<reference evidence="5 6" key="1">
    <citation type="submission" date="2016-10" db="EMBL/GenBank/DDBJ databases">
        <authorList>
            <person name="de Groot N.N."/>
        </authorList>
    </citation>
    <scope>NUCLEOTIDE SEQUENCE [LARGE SCALE GENOMIC DNA]</scope>
    <source>
        <strain evidence="5 6">DSM 21039</strain>
    </source>
</reference>
<sequence length="300" mass="34208">MKGKETITEFFEQYGQVYEQQQFAVYRLQDFGCDSTYLPSNRRDFYKISLMIKGEGILSYADRSIHAKDASLSFTNPLIPYSWEPLSTQQEGYFCLFKEDFVDAGLKNGGLAQSSLFKAGGHHLFFPEADKVQFLGGIFENMFREAQSAYANKYELLKSYVQIIMHEALKMQPAATFFQPGNAAQRISELFLELLERQFPIDSPQQAIRLKNANEFAAQLSVHTNHLNRALKDITGKTTTEWIAEKITREAKALLLHSGWDVAQIGYCLGFEHASNFNSFFKKHSGQTPNQFRKTIVSIS</sequence>
<proteinExistence type="predicted"/>
<organism evidence="5 6">
    <name type="scientific">Chitinophaga rupis</name>
    <dbReference type="NCBI Taxonomy" id="573321"/>
    <lineage>
        <taxon>Bacteria</taxon>
        <taxon>Pseudomonadati</taxon>
        <taxon>Bacteroidota</taxon>
        <taxon>Chitinophagia</taxon>
        <taxon>Chitinophagales</taxon>
        <taxon>Chitinophagaceae</taxon>
        <taxon>Chitinophaga</taxon>
    </lineage>
</organism>
<evidence type="ECO:0000313" key="6">
    <source>
        <dbReference type="Proteomes" id="UP000198984"/>
    </source>
</evidence>
<dbReference type="InterPro" id="IPR020449">
    <property type="entry name" value="Tscrpt_reg_AraC-type_HTH"/>
</dbReference>
<dbReference type="PROSITE" id="PS01124">
    <property type="entry name" value="HTH_ARAC_FAMILY_2"/>
    <property type="match status" value="1"/>
</dbReference>
<dbReference type="SMART" id="SM00342">
    <property type="entry name" value="HTH_ARAC"/>
    <property type="match status" value="1"/>
</dbReference>
<dbReference type="SUPFAM" id="SSF46689">
    <property type="entry name" value="Homeodomain-like"/>
    <property type="match status" value="1"/>
</dbReference>
<dbReference type="STRING" id="573321.SAMN04488505_103208"/>
<evidence type="ECO:0000256" key="2">
    <source>
        <dbReference type="ARBA" id="ARBA00023125"/>
    </source>
</evidence>
<dbReference type="InterPro" id="IPR018060">
    <property type="entry name" value="HTH_AraC"/>
</dbReference>
<dbReference type="OrthoDB" id="1096411at2"/>
<gene>
    <name evidence="5" type="ORF">SAMN04488505_103208</name>
</gene>
<name>A0A1H7V3Z5_9BACT</name>
<dbReference type="Pfam" id="PF12833">
    <property type="entry name" value="HTH_18"/>
    <property type="match status" value="1"/>
</dbReference>
<dbReference type="RefSeq" id="WP_089912579.1">
    <property type="nucleotide sequence ID" value="NZ_FOBB01000003.1"/>
</dbReference>
<dbReference type="InterPro" id="IPR009057">
    <property type="entry name" value="Homeodomain-like_sf"/>
</dbReference>